<comment type="similarity">
    <text evidence="1">In the C-terminal section; belongs to the transpeptidase family.</text>
</comment>
<comment type="catalytic activity">
    <reaction evidence="13">
        <text>[GlcNAc-(1-&gt;4)-Mur2Ac(oyl-L-Ala-gamma-D-Glu-L-Lys-D-Ala-D-Ala)](n)-di-trans,octa-cis-undecaprenyl diphosphate + beta-D-GlcNAc-(1-&gt;4)-Mur2Ac(oyl-L-Ala-gamma-D-Glu-L-Lys-D-Ala-D-Ala)-di-trans,octa-cis-undecaprenyl diphosphate = [GlcNAc-(1-&gt;4)-Mur2Ac(oyl-L-Ala-gamma-D-Glu-L-Lys-D-Ala-D-Ala)](n+1)-di-trans,octa-cis-undecaprenyl diphosphate + di-trans,octa-cis-undecaprenyl diphosphate + H(+)</text>
        <dbReference type="Rhea" id="RHEA:23708"/>
        <dbReference type="Rhea" id="RHEA-COMP:9602"/>
        <dbReference type="Rhea" id="RHEA-COMP:9603"/>
        <dbReference type="ChEBI" id="CHEBI:15378"/>
        <dbReference type="ChEBI" id="CHEBI:58405"/>
        <dbReference type="ChEBI" id="CHEBI:60033"/>
        <dbReference type="ChEBI" id="CHEBI:78435"/>
        <dbReference type="EC" id="2.4.99.28"/>
    </reaction>
</comment>
<evidence type="ECO:0000256" key="6">
    <source>
        <dbReference type="ARBA" id="ARBA00022679"/>
    </source>
</evidence>
<organism evidence="17 18">
    <name type="scientific">Actinomadura rubrobrunea</name>
    <dbReference type="NCBI Taxonomy" id="115335"/>
    <lineage>
        <taxon>Bacteria</taxon>
        <taxon>Bacillati</taxon>
        <taxon>Actinomycetota</taxon>
        <taxon>Actinomycetes</taxon>
        <taxon>Streptosporangiales</taxon>
        <taxon>Thermomonosporaceae</taxon>
        <taxon>Actinomadura</taxon>
    </lineage>
</organism>
<dbReference type="AlphaFoldDB" id="A0A9W6PVW6"/>
<dbReference type="SUPFAM" id="SSF56601">
    <property type="entry name" value="beta-lactamase/transpeptidase-like"/>
    <property type="match status" value="1"/>
</dbReference>
<dbReference type="GO" id="GO:0030288">
    <property type="term" value="C:outer membrane-bounded periplasmic space"/>
    <property type="evidence" value="ECO:0007669"/>
    <property type="project" value="TreeGrafter"/>
</dbReference>
<accession>A0A9W6PVW6</accession>
<evidence type="ECO:0000256" key="10">
    <source>
        <dbReference type="ARBA" id="ARBA00023268"/>
    </source>
</evidence>
<evidence type="ECO:0000256" key="8">
    <source>
        <dbReference type="ARBA" id="ARBA00022960"/>
    </source>
</evidence>
<dbReference type="GO" id="GO:0009002">
    <property type="term" value="F:serine-type D-Ala-D-Ala carboxypeptidase activity"/>
    <property type="evidence" value="ECO:0007669"/>
    <property type="project" value="UniProtKB-EC"/>
</dbReference>
<proteinExistence type="inferred from homology"/>
<comment type="caution">
    <text evidence="17">The sequence shown here is derived from an EMBL/GenBank/DDBJ whole genome shotgun (WGS) entry which is preliminary data.</text>
</comment>
<dbReference type="RefSeq" id="WP_146150393.1">
    <property type="nucleotide sequence ID" value="NZ_BSRZ01000006.1"/>
</dbReference>
<evidence type="ECO:0000256" key="1">
    <source>
        <dbReference type="ARBA" id="ARBA00007090"/>
    </source>
</evidence>
<evidence type="ECO:0000256" key="7">
    <source>
        <dbReference type="ARBA" id="ARBA00022801"/>
    </source>
</evidence>
<evidence type="ECO:0000313" key="18">
    <source>
        <dbReference type="Proteomes" id="UP001165124"/>
    </source>
</evidence>
<feature type="region of interest" description="Disordered" evidence="14">
    <location>
        <begin position="723"/>
        <end position="846"/>
    </location>
</feature>
<dbReference type="Proteomes" id="UP001165124">
    <property type="component" value="Unassembled WGS sequence"/>
</dbReference>
<evidence type="ECO:0000259" key="16">
    <source>
        <dbReference type="Pfam" id="PF00912"/>
    </source>
</evidence>
<keyword evidence="18" id="KW-1185">Reference proteome</keyword>
<gene>
    <name evidence="17" type="ORF">Arub01_28560</name>
</gene>
<evidence type="ECO:0000256" key="13">
    <source>
        <dbReference type="ARBA" id="ARBA00049902"/>
    </source>
</evidence>
<evidence type="ECO:0000313" key="17">
    <source>
        <dbReference type="EMBL" id="GLW64612.1"/>
    </source>
</evidence>
<dbReference type="Gene3D" id="1.10.3810.10">
    <property type="entry name" value="Biosynthetic peptidoglycan transglycosylase-like"/>
    <property type="match status" value="1"/>
</dbReference>
<dbReference type="GO" id="GO:0071555">
    <property type="term" value="P:cell wall organization"/>
    <property type="evidence" value="ECO:0007669"/>
    <property type="project" value="UniProtKB-KW"/>
</dbReference>
<dbReference type="InterPro" id="IPR023346">
    <property type="entry name" value="Lysozyme-like_dom_sf"/>
</dbReference>
<protein>
    <recommendedName>
        <fullName evidence="19">Penicillin-insensitive transglycosylase</fullName>
    </recommendedName>
</protein>
<evidence type="ECO:0008006" key="19">
    <source>
        <dbReference type="Google" id="ProtNLM"/>
    </source>
</evidence>
<evidence type="ECO:0000256" key="11">
    <source>
        <dbReference type="ARBA" id="ARBA00023316"/>
    </source>
</evidence>
<keyword evidence="5" id="KW-0328">Glycosyltransferase</keyword>
<keyword evidence="4" id="KW-0645">Protease</keyword>
<dbReference type="Pfam" id="PF00912">
    <property type="entry name" value="Transgly"/>
    <property type="match status" value="1"/>
</dbReference>
<keyword evidence="11" id="KW-0961">Cell wall biogenesis/degradation</keyword>
<keyword evidence="6" id="KW-0808">Transferase</keyword>
<feature type="compositionally biased region" description="Gly residues" evidence="14">
    <location>
        <begin position="35"/>
        <end position="66"/>
    </location>
</feature>
<evidence type="ECO:0000256" key="5">
    <source>
        <dbReference type="ARBA" id="ARBA00022676"/>
    </source>
</evidence>
<comment type="similarity">
    <text evidence="2">In the N-terminal section; belongs to the glycosyltransferase 51 family.</text>
</comment>
<keyword evidence="8" id="KW-0133">Cell shape</keyword>
<evidence type="ECO:0000259" key="15">
    <source>
        <dbReference type="Pfam" id="PF00905"/>
    </source>
</evidence>
<keyword evidence="9" id="KW-0573">Peptidoglycan synthesis</keyword>
<dbReference type="GO" id="GO:0008658">
    <property type="term" value="F:penicillin binding"/>
    <property type="evidence" value="ECO:0007669"/>
    <property type="project" value="InterPro"/>
</dbReference>
<keyword evidence="3" id="KW-0121">Carboxypeptidase</keyword>
<evidence type="ECO:0000256" key="2">
    <source>
        <dbReference type="ARBA" id="ARBA00007739"/>
    </source>
</evidence>
<evidence type="ECO:0000256" key="3">
    <source>
        <dbReference type="ARBA" id="ARBA00022645"/>
    </source>
</evidence>
<dbReference type="InterPro" id="IPR001460">
    <property type="entry name" value="PCN-bd_Tpept"/>
</dbReference>
<dbReference type="InterPro" id="IPR012338">
    <property type="entry name" value="Beta-lactam/transpept-like"/>
</dbReference>
<dbReference type="InterPro" id="IPR050396">
    <property type="entry name" value="Glycosyltr_51/Transpeptidase"/>
</dbReference>
<name>A0A9W6PVW6_9ACTN</name>
<feature type="domain" description="Glycosyl transferase family 51" evidence="16">
    <location>
        <begin position="150"/>
        <end position="324"/>
    </location>
</feature>
<dbReference type="Pfam" id="PF00905">
    <property type="entry name" value="Transpeptidase"/>
    <property type="match status" value="1"/>
</dbReference>
<sequence length="846" mass="91195">MGRPYGGPGRHSAGRVPPGPGGGGPRRAASAMPGRPGGPGGRGPGGPGGPGGRGPGGPGGRGPGGRGFDDFDGPEDRERRWYDHLRSRPTGWRRFLPSWKLVVGGGLLSFLGLSALIGVAYAQTPVPDEGNEDATKTAAIFYYRDGKTEIGRIGKNREPVTIDKVPEHVRYAVIAAENRTFYTDSGFSFKGITRAVWNNLTGGETQGGSTITQQLAKNYYLTPERTMSRKFKEMFISLKLEDKLGSKDKILELYLNTIYFGRNSYGIQSASKSFFGKDVSKLNPGEGALLAAIIQQPGRFDPRSDDPDAVRQTKARYLYVLDGMRKMGKLSDADYAKYSQALPQTKEIGGNATFGGQNGYMIKRALKELQRDQGISEDEVIRNGLRIITTFDRRKMIAAKKAVEEAVPGVNPRKLLKSHVRFGLASVNTTNGEVEAIYGGPDYLKQSFDNVWQGSAQAGSAMKPYVLATALKNGYSLRTTVENRSGVSFNGSGQVVPPGTPGALAPIRNSHSGPPAIDLIKATQESSNTAFVQLALKVGVPNVAQTAEDAGISSDLIEPYKTQAGLALGINDIRAIEQAAGYATFANGGTYYQPHVVRQVRTRDNKGEYKKLQWKHREDIFSDEVTRDVTYAMQHVVKPGGTATAAALPDRPVAGKTGTTEKNAATWFVGYTANPKLSTAVTMFNDKKKTLYIPGLGEVSGGLVPARIWNAYTSVVAQGTAPEQFPPPAFIGNQQSFAQTPKPEKTEEPEDQEDQEPKCEGLRRRFDPRCADQTPTPPQTPCPPGQGDGDQNCTPSTPTPPSQGDFCDRFPNAPHCKKDDDGDGGNNGPPAPQQQSEPLWSARSRP</sequence>
<dbReference type="EMBL" id="BSRZ01000006">
    <property type="protein sequence ID" value="GLW64612.1"/>
    <property type="molecule type" value="Genomic_DNA"/>
</dbReference>
<evidence type="ECO:0000256" key="12">
    <source>
        <dbReference type="ARBA" id="ARBA00034000"/>
    </source>
</evidence>
<evidence type="ECO:0000256" key="4">
    <source>
        <dbReference type="ARBA" id="ARBA00022670"/>
    </source>
</evidence>
<dbReference type="GO" id="GO:0009252">
    <property type="term" value="P:peptidoglycan biosynthetic process"/>
    <property type="evidence" value="ECO:0007669"/>
    <property type="project" value="UniProtKB-KW"/>
</dbReference>
<feature type="compositionally biased region" description="Pro residues" evidence="14">
    <location>
        <begin position="775"/>
        <end position="784"/>
    </location>
</feature>
<feature type="region of interest" description="Disordered" evidence="14">
    <location>
        <begin position="1"/>
        <end position="76"/>
    </location>
</feature>
<dbReference type="Gene3D" id="3.40.710.10">
    <property type="entry name" value="DD-peptidase/beta-lactamase superfamily"/>
    <property type="match status" value="1"/>
</dbReference>
<keyword evidence="7" id="KW-0378">Hydrolase</keyword>
<dbReference type="PANTHER" id="PTHR32282:SF34">
    <property type="entry name" value="PENICILLIN-BINDING PROTEIN 1A"/>
    <property type="match status" value="1"/>
</dbReference>
<evidence type="ECO:0000256" key="9">
    <source>
        <dbReference type="ARBA" id="ARBA00022984"/>
    </source>
</evidence>
<dbReference type="GO" id="GO:0006508">
    <property type="term" value="P:proteolysis"/>
    <property type="evidence" value="ECO:0007669"/>
    <property type="project" value="UniProtKB-KW"/>
</dbReference>
<evidence type="ECO:0000256" key="14">
    <source>
        <dbReference type="SAM" id="MobiDB-lite"/>
    </source>
</evidence>
<dbReference type="GO" id="GO:0008360">
    <property type="term" value="P:regulation of cell shape"/>
    <property type="evidence" value="ECO:0007669"/>
    <property type="project" value="UniProtKB-KW"/>
</dbReference>
<dbReference type="SUPFAM" id="SSF53955">
    <property type="entry name" value="Lysozyme-like"/>
    <property type="match status" value="1"/>
</dbReference>
<dbReference type="FunFam" id="1.10.3810.10:FF:000001">
    <property type="entry name" value="Penicillin-binding protein 1A"/>
    <property type="match status" value="1"/>
</dbReference>
<reference evidence="17" key="1">
    <citation type="submission" date="2023-02" db="EMBL/GenBank/DDBJ databases">
        <title>Actinomadura rubrobrunea NBRC 14622.</title>
        <authorList>
            <person name="Ichikawa N."/>
            <person name="Sato H."/>
            <person name="Tonouchi N."/>
        </authorList>
    </citation>
    <scope>NUCLEOTIDE SEQUENCE</scope>
    <source>
        <strain evidence="17">NBRC 14622</strain>
    </source>
</reference>
<dbReference type="GO" id="GO:0008955">
    <property type="term" value="F:peptidoglycan glycosyltransferase activity"/>
    <property type="evidence" value="ECO:0007669"/>
    <property type="project" value="UniProtKB-EC"/>
</dbReference>
<dbReference type="InterPro" id="IPR036950">
    <property type="entry name" value="PBP_transglycosylase"/>
</dbReference>
<feature type="domain" description="Penicillin-binding protein transpeptidase" evidence="15">
    <location>
        <begin position="427"/>
        <end position="687"/>
    </location>
</feature>
<comment type="catalytic activity">
    <reaction evidence="12">
        <text>Preferential cleavage: (Ac)2-L-Lys-D-Ala-|-D-Ala. Also transpeptidation of peptidyl-alanyl moieties that are N-acyl substituents of D-alanine.</text>
        <dbReference type="EC" id="3.4.16.4"/>
    </reaction>
</comment>
<feature type="compositionally biased region" description="Basic and acidic residues" evidence="14">
    <location>
        <begin position="755"/>
        <end position="770"/>
    </location>
</feature>
<keyword evidence="10" id="KW-0511">Multifunctional enzyme</keyword>
<dbReference type="PANTHER" id="PTHR32282">
    <property type="entry name" value="BINDING PROTEIN TRANSPEPTIDASE, PUTATIVE-RELATED"/>
    <property type="match status" value="1"/>
</dbReference>
<dbReference type="InterPro" id="IPR001264">
    <property type="entry name" value="Glyco_trans_51"/>
</dbReference>